<proteinExistence type="predicted"/>
<accession>A0A0N1HFG6</accession>
<dbReference type="GeneID" id="28740897"/>
<gene>
    <name evidence="1" type="ORF">AB675_8562</name>
</gene>
<name>A0A0N1HFG6_9EURO</name>
<dbReference type="EMBL" id="LFJN01000003">
    <property type="protein sequence ID" value="KPI44492.1"/>
    <property type="molecule type" value="Genomic_DNA"/>
</dbReference>
<protein>
    <submittedName>
        <fullName evidence="1">Uncharacterized protein</fullName>
    </submittedName>
</protein>
<dbReference type="Proteomes" id="UP000038010">
    <property type="component" value="Unassembled WGS sequence"/>
</dbReference>
<evidence type="ECO:0000313" key="2">
    <source>
        <dbReference type="Proteomes" id="UP000038010"/>
    </source>
</evidence>
<keyword evidence="2" id="KW-1185">Reference proteome</keyword>
<dbReference type="AlphaFoldDB" id="A0A0N1HFG6"/>
<comment type="caution">
    <text evidence="1">The sequence shown here is derived from an EMBL/GenBank/DDBJ whole genome shotgun (WGS) entry which is preliminary data.</text>
</comment>
<reference evidence="1 2" key="1">
    <citation type="submission" date="2015-06" db="EMBL/GenBank/DDBJ databases">
        <title>Draft genome of the ant-associated black yeast Phialophora attae CBS 131958.</title>
        <authorList>
            <person name="Moreno L.F."/>
            <person name="Stielow B.J."/>
            <person name="de Hoog S."/>
            <person name="Vicente V.A."/>
            <person name="Weiss V.A."/>
            <person name="de Vries M."/>
            <person name="Cruz L.M."/>
            <person name="Souza E.M."/>
        </authorList>
    </citation>
    <scope>NUCLEOTIDE SEQUENCE [LARGE SCALE GENOMIC DNA]</scope>
    <source>
        <strain evidence="1 2">CBS 131958</strain>
    </source>
</reference>
<dbReference type="VEuPathDB" id="FungiDB:AB675_8562"/>
<dbReference type="RefSeq" id="XP_018004455.1">
    <property type="nucleotide sequence ID" value="XM_018149017.1"/>
</dbReference>
<evidence type="ECO:0000313" key="1">
    <source>
        <dbReference type="EMBL" id="KPI44492.1"/>
    </source>
</evidence>
<sequence>MSTLRQSRRPSTRGKAYRKWVNQSELGKAPRLLALLAGIQRGAEVDVTLIIGTDPVGSTECDALLDDRATLDRTVAGISSGFEQHASAMAAVTRQTLNSLITIPNYNIHLLNMSIYTTAADISMGASAAIKRCSLEIPHRTIANHQEAERRNLGQSP</sequence>
<organism evidence="1 2">
    <name type="scientific">Cyphellophora attinorum</name>
    <dbReference type="NCBI Taxonomy" id="1664694"/>
    <lineage>
        <taxon>Eukaryota</taxon>
        <taxon>Fungi</taxon>
        <taxon>Dikarya</taxon>
        <taxon>Ascomycota</taxon>
        <taxon>Pezizomycotina</taxon>
        <taxon>Eurotiomycetes</taxon>
        <taxon>Chaetothyriomycetidae</taxon>
        <taxon>Chaetothyriales</taxon>
        <taxon>Cyphellophoraceae</taxon>
        <taxon>Cyphellophora</taxon>
    </lineage>
</organism>